<dbReference type="CDD" id="cd06261">
    <property type="entry name" value="TM_PBP2"/>
    <property type="match status" value="1"/>
</dbReference>
<evidence type="ECO:0000313" key="10">
    <source>
        <dbReference type="Proteomes" id="UP000199236"/>
    </source>
</evidence>
<dbReference type="Proteomes" id="UP000199236">
    <property type="component" value="Unassembled WGS sequence"/>
</dbReference>
<dbReference type="STRING" id="655353.SAMN04488056_11640"/>
<dbReference type="PANTHER" id="PTHR30193">
    <property type="entry name" value="ABC TRANSPORTER PERMEASE PROTEIN"/>
    <property type="match status" value="1"/>
</dbReference>
<feature type="transmembrane region" description="Helical" evidence="7">
    <location>
        <begin position="290"/>
        <end position="313"/>
    </location>
</feature>
<organism evidence="9 10">
    <name type="scientific">Cohaesibacter marisflavi</name>
    <dbReference type="NCBI Taxonomy" id="655353"/>
    <lineage>
        <taxon>Bacteria</taxon>
        <taxon>Pseudomonadati</taxon>
        <taxon>Pseudomonadota</taxon>
        <taxon>Alphaproteobacteria</taxon>
        <taxon>Hyphomicrobiales</taxon>
        <taxon>Cohaesibacteraceae</taxon>
    </lineage>
</organism>
<evidence type="ECO:0000256" key="6">
    <source>
        <dbReference type="ARBA" id="ARBA00023136"/>
    </source>
</evidence>
<dbReference type="AlphaFoldDB" id="A0A1I5L911"/>
<evidence type="ECO:0000313" key="9">
    <source>
        <dbReference type="EMBL" id="SFO93770.1"/>
    </source>
</evidence>
<evidence type="ECO:0000256" key="3">
    <source>
        <dbReference type="ARBA" id="ARBA00022475"/>
    </source>
</evidence>
<proteinExistence type="inferred from homology"/>
<comment type="similarity">
    <text evidence="7">Belongs to the binding-protein-dependent transport system permease family.</text>
</comment>
<sequence>MACCRIGVLETGFSLLEIVMQASRFRWHIVIFLAPAVIVYTAVMIFPLFNTLRLALYTDVDQVRTFVGLDNFNMLFGDPRWSEQFWNALGNNFKFFFIHMLVQNPIGVALAALLSHPRLRFAALYRSAIFIPTILSFVIVGFAWKLILSPIWGIAPSMLDAVGLKSLFAPWLGKEAYALITLSLISVWQFVGIPMMLIYAALLSIPEEILEAGEIDGITGINAFWKIKLPLILPSIGIISILTFVGNFNAFDLIYAAQGALAGPDFSTDILGTFLYRTFFGFQLQLGDPYMGSAVAGTMFAIILVGVCIYLFGIQTRLRRYQL</sequence>
<evidence type="ECO:0000256" key="5">
    <source>
        <dbReference type="ARBA" id="ARBA00022989"/>
    </source>
</evidence>
<dbReference type="SUPFAM" id="SSF161098">
    <property type="entry name" value="MetI-like"/>
    <property type="match status" value="1"/>
</dbReference>
<gene>
    <name evidence="9" type="ORF">SAMN04488056_11640</name>
</gene>
<feature type="transmembrane region" description="Helical" evidence="7">
    <location>
        <begin position="176"/>
        <end position="202"/>
    </location>
</feature>
<dbReference type="InterPro" id="IPR000515">
    <property type="entry name" value="MetI-like"/>
</dbReference>
<keyword evidence="5 7" id="KW-1133">Transmembrane helix</keyword>
<evidence type="ECO:0000256" key="2">
    <source>
        <dbReference type="ARBA" id="ARBA00022448"/>
    </source>
</evidence>
<evidence type="ECO:0000256" key="7">
    <source>
        <dbReference type="RuleBase" id="RU363032"/>
    </source>
</evidence>
<dbReference type="Pfam" id="PF00528">
    <property type="entry name" value="BPD_transp_1"/>
    <property type="match status" value="1"/>
</dbReference>
<comment type="subcellular location">
    <subcellularLocation>
        <location evidence="1 7">Cell membrane</location>
        <topology evidence="1 7">Multi-pass membrane protein</topology>
    </subcellularLocation>
</comment>
<dbReference type="PROSITE" id="PS50928">
    <property type="entry name" value="ABC_TM1"/>
    <property type="match status" value="1"/>
</dbReference>
<evidence type="ECO:0000259" key="8">
    <source>
        <dbReference type="PROSITE" id="PS50928"/>
    </source>
</evidence>
<dbReference type="EMBL" id="FOVR01000016">
    <property type="protein sequence ID" value="SFO93770.1"/>
    <property type="molecule type" value="Genomic_DNA"/>
</dbReference>
<dbReference type="Gene3D" id="1.10.3720.10">
    <property type="entry name" value="MetI-like"/>
    <property type="match status" value="1"/>
</dbReference>
<evidence type="ECO:0000256" key="1">
    <source>
        <dbReference type="ARBA" id="ARBA00004651"/>
    </source>
</evidence>
<dbReference type="InterPro" id="IPR051393">
    <property type="entry name" value="ABC_transporter_permease"/>
</dbReference>
<dbReference type="GO" id="GO:0005886">
    <property type="term" value="C:plasma membrane"/>
    <property type="evidence" value="ECO:0007669"/>
    <property type="project" value="UniProtKB-SubCell"/>
</dbReference>
<reference evidence="9 10" key="1">
    <citation type="submission" date="2016-10" db="EMBL/GenBank/DDBJ databases">
        <authorList>
            <person name="de Groot N.N."/>
        </authorList>
    </citation>
    <scope>NUCLEOTIDE SEQUENCE [LARGE SCALE GENOMIC DNA]</scope>
    <source>
        <strain evidence="9 10">CGMCC 1.9157</strain>
    </source>
</reference>
<name>A0A1I5L911_9HYPH</name>
<feature type="transmembrane region" description="Helical" evidence="7">
    <location>
        <begin position="29"/>
        <end position="49"/>
    </location>
</feature>
<protein>
    <submittedName>
        <fullName evidence="9">Carbohydrate ABC transporter membrane protein 1, CUT1 family</fullName>
    </submittedName>
</protein>
<keyword evidence="2 7" id="KW-0813">Transport</keyword>
<dbReference type="InterPro" id="IPR035906">
    <property type="entry name" value="MetI-like_sf"/>
</dbReference>
<keyword evidence="10" id="KW-1185">Reference proteome</keyword>
<feature type="transmembrane region" description="Helical" evidence="7">
    <location>
        <begin position="127"/>
        <end position="147"/>
    </location>
</feature>
<feature type="transmembrane region" description="Helical" evidence="7">
    <location>
        <begin position="231"/>
        <end position="251"/>
    </location>
</feature>
<keyword evidence="6 7" id="KW-0472">Membrane</keyword>
<keyword evidence="4 7" id="KW-0812">Transmembrane</keyword>
<feature type="domain" description="ABC transmembrane type-1" evidence="8">
    <location>
        <begin position="89"/>
        <end position="312"/>
    </location>
</feature>
<dbReference type="GO" id="GO:0055085">
    <property type="term" value="P:transmembrane transport"/>
    <property type="evidence" value="ECO:0007669"/>
    <property type="project" value="InterPro"/>
</dbReference>
<evidence type="ECO:0000256" key="4">
    <source>
        <dbReference type="ARBA" id="ARBA00022692"/>
    </source>
</evidence>
<accession>A0A1I5L911</accession>
<feature type="transmembrane region" description="Helical" evidence="7">
    <location>
        <begin position="95"/>
        <end position="115"/>
    </location>
</feature>
<dbReference type="PANTHER" id="PTHR30193:SF37">
    <property type="entry name" value="INNER MEMBRANE ABC TRANSPORTER PERMEASE PROTEIN YCJO"/>
    <property type="match status" value="1"/>
</dbReference>
<keyword evidence="3" id="KW-1003">Cell membrane</keyword>